<dbReference type="EMBL" id="JASGXD010000002">
    <property type="protein sequence ID" value="KAK6007979.1"/>
    <property type="molecule type" value="Genomic_DNA"/>
</dbReference>
<name>A0ABR0TU40_AURPU</name>
<protein>
    <submittedName>
        <fullName evidence="1">Uncharacterized protein</fullName>
    </submittedName>
</protein>
<comment type="caution">
    <text evidence="1">The sequence shown here is derived from an EMBL/GenBank/DDBJ whole genome shotgun (WGS) entry which is preliminary data.</text>
</comment>
<proteinExistence type="predicted"/>
<gene>
    <name evidence="1" type="ORF">QM012_004793</name>
</gene>
<accession>A0ABR0TU40</accession>
<organism evidence="1 2">
    <name type="scientific">Aureobasidium pullulans</name>
    <name type="common">Black yeast</name>
    <name type="synonym">Pullularia pullulans</name>
    <dbReference type="NCBI Taxonomy" id="5580"/>
    <lineage>
        <taxon>Eukaryota</taxon>
        <taxon>Fungi</taxon>
        <taxon>Dikarya</taxon>
        <taxon>Ascomycota</taxon>
        <taxon>Pezizomycotina</taxon>
        <taxon>Dothideomycetes</taxon>
        <taxon>Dothideomycetidae</taxon>
        <taxon>Dothideales</taxon>
        <taxon>Saccotheciaceae</taxon>
        <taxon>Aureobasidium</taxon>
    </lineage>
</organism>
<keyword evidence="2" id="KW-1185">Reference proteome</keyword>
<dbReference type="Proteomes" id="UP001341245">
    <property type="component" value="Unassembled WGS sequence"/>
</dbReference>
<reference evidence="1 2" key="1">
    <citation type="submission" date="2023-11" db="EMBL/GenBank/DDBJ databases">
        <title>Draft genome sequence and annotation of the polyextremotolerant black yeast-like fungus Aureobasidium pullulans NRRL 62042.</title>
        <authorList>
            <person name="Dielentheis-Frenken M.R.E."/>
            <person name="Wibberg D."/>
            <person name="Blank L.M."/>
            <person name="Tiso T."/>
        </authorList>
    </citation>
    <scope>NUCLEOTIDE SEQUENCE [LARGE SCALE GENOMIC DNA]</scope>
    <source>
        <strain evidence="1 2">NRRL 62042</strain>
    </source>
</reference>
<evidence type="ECO:0000313" key="2">
    <source>
        <dbReference type="Proteomes" id="UP001341245"/>
    </source>
</evidence>
<evidence type="ECO:0000313" key="1">
    <source>
        <dbReference type="EMBL" id="KAK6007979.1"/>
    </source>
</evidence>
<sequence>MPWQGCVQLWPNDIGPSQLILHYADLLHQHQIVQLHNQNGLYQHTYFVELQLLNFLNAPVVHLLHRSLSGFNFINHSMLGVFLHHLFAVFSDKHFMLNFFVFKLSMFEFLLVDRFMLDLFVEQ</sequence>